<name>A0A8S1VKU9_9CILI</name>
<evidence type="ECO:0000256" key="2">
    <source>
        <dbReference type="SAM" id="MobiDB-lite"/>
    </source>
</evidence>
<dbReference type="OrthoDB" id="310101at2759"/>
<dbReference type="Proteomes" id="UP000689195">
    <property type="component" value="Unassembled WGS sequence"/>
</dbReference>
<gene>
    <name evidence="3" type="ORF">PPENT_87.1.T0670108</name>
</gene>
<protein>
    <submittedName>
        <fullName evidence="3">Uncharacterized protein</fullName>
    </submittedName>
</protein>
<sequence length="254" mass="30524">MQDQLKNEEQDQNQKQRITTCKEALKFLFYVNDKLQKTEDLDQKEVYQKSLHKWNQMKKEEQDQQQQKIDNTKQKEQNLLKRILQEKERTQEIDFSNLNSLQNGYQQVQIIQNLLYQENCQEFNPQLTQSNNNINEELNNNNSYIQSIKFQEVESQVQSQKLQEQQSNIEQNKQYLENSDNEDYKKVIKQNPRIKNSKARQSKSNQKRVLSQSKKNQLLNQEHAHNVIHSYNCDNDMTIDHLKQLMESMLKDTI</sequence>
<evidence type="ECO:0000313" key="4">
    <source>
        <dbReference type="Proteomes" id="UP000689195"/>
    </source>
</evidence>
<accession>A0A8S1VKU9</accession>
<evidence type="ECO:0000313" key="3">
    <source>
        <dbReference type="EMBL" id="CAD8177271.1"/>
    </source>
</evidence>
<keyword evidence="4" id="KW-1185">Reference proteome</keyword>
<feature type="coiled-coil region" evidence="1">
    <location>
        <begin position="55"/>
        <end position="93"/>
    </location>
</feature>
<keyword evidence="1" id="KW-0175">Coiled coil</keyword>
<feature type="compositionally biased region" description="Polar residues" evidence="2">
    <location>
        <begin position="168"/>
        <end position="178"/>
    </location>
</feature>
<feature type="compositionally biased region" description="Polar residues" evidence="2">
    <location>
        <begin position="202"/>
        <end position="220"/>
    </location>
</feature>
<dbReference type="EMBL" id="CAJJDO010000067">
    <property type="protein sequence ID" value="CAD8177271.1"/>
    <property type="molecule type" value="Genomic_DNA"/>
</dbReference>
<organism evidence="3 4">
    <name type="scientific">Paramecium pentaurelia</name>
    <dbReference type="NCBI Taxonomy" id="43138"/>
    <lineage>
        <taxon>Eukaryota</taxon>
        <taxon>Sar</taxon>
        <taxon>Alveolata</taxon>
        <taxon>Ciliophora</taxon>
        <taxon>Intramacronucleata</taxon>
        <taxon>Oligohymenophorea</taxon>
        <taxon>Peniculida</taxon>
        <taxon>Parameciidae</taxon>
        <taxon>Paramecium</taxon>
    </lineage>
</organism>
<feature type="region of interest" description="Disordered" evidence="2">
    <location>
        <begin position="159"/>
        <end position="221"/>
    </location>
</feature>
<proteinExistence type="predicted"/>
<dbReference type="AlphaFoldDB" id="A0A8S1VKU9"/>
<evidence type="ECO:0000256" key="1">
    <source>
        <dbReference type="SAM" id="Coils"/>
    </source>
</evidence>
<comment type="caution">
    <text evidence="3">The sequence shown here is derived from an EMBL/GenBank/DDBJ whole genome shotgun (WGS) entry which is preliminary data.</text>
</comment>
<reference evidence="3" key="1">
    <citation type="submission" date="2021-01" db="EMBL/GenBank/DDBJ databases">
        <authorList>
            <consortium name="Genoscope - CEA"/>
            <person name="William W."/>
        </authorList>
    </citation>
    <scope>NUCLEOTIDE SEQUENCE</scope>
</reference>